<dbReference type="InterPro" id="IPR001610">
    <property type="entry name" value="PAC"/>
</dbReference>
<keyword evidence="4" id="KW-1185">Reference proteome</keyword>
<dbReference type="InterPro" id="IPR000014">
    <property type="entry name" value="PAS"/>
</dbReference>
<dbReference type="SMART" id="SM00086">
    <property type="entry name" value="PAC"/>
    <property type="match status" value="2"/>
</dbReference>
<dbReference type="CDD" id="cd01949">
    <property type="entry name" value="GGDEF"/>
    <property type="match status" value="1"/>
</dbReference>
<evidence type="ECO:0000313" key="4">
    <source>
        <dbReference type="Proteomes" id="UP000574769"/>
    </source>
</evidence>
<name>A0A7W7EWY0_9SPHN</name>
<sequence>MTFTTTDSEVLLLLGEHAGVGLWDCIIADGDPYAAATRWCWSPEFRRLLGFADPRDFPNVLDALLQRFHPDELAMVLEVFDSTIADAAPVAHYDMKFRLRCADDGYRWFRSIGNIKHDAEGRATRACGSLIDIHDGEMAVAALKQQSERDYSRMADAHAAAQQRFYQIAATSVDSIVCTDEDGIVTFWNQRSAEWLGIPAEAIIGRHLDMVMPARFRGRDDFCRRHLSLVGNVREFECIDAAGRTIPVEVSVSTWLEGGRHCFGLISRDLTKRKAQEAMLVEMALHDSLTGLPNRLAFGERMTALLAETRSFSVLMIDLDGFKSVNDNFGHEAGDLVLRQAAARLSQALPEGGFVARLGGDEFALILAAGETAETVRAFGTSLIAILEQPTPLDGGVVARVSATVGVAFAPQAADDPVTLLRLADLALYRGKRQGRGRVCVHE</sequence>
<dbReference type="PROSITE" id="PS50112">
    <property type="entry name" value="PAS"/>
    <property type="match status" value="1"/>
</dbReference>
<dbReference type="AlphaFoldDB" id="A0A7W7EWY0"/>
<dbReference type="SMART" id="SM00091">
    <property type="entry name" value="PAS"/>
    <property type="match status" value="1"/>
</dbReference>
<dbReference type="InterPro" id="IPR043128">
    <property type="entry name" value="Rev_trsase/Diguanyl_cyclase"/>
</dbReference>
<dbReference type="InterPro" id="IPR052155">
    <property type="entry name" value="Biofilm_reg_signaling"/>
</dbReference>
<dbReference type="EMBL" id="JACHNY010000002">
    <property type="protein sequence ID" value="MBB4617028.1"/>
    <property type="molecule type" value="Genomic_DNA"/>
</dbReference>
<dbReference type="SUPFAM" id="SSF55073">
    <property type="entry name" value="Nucleotide cyclase"/>
    <property type="match status" value="1"/>
</dbReference>
<dbReference type="Gene3D" id="3.30.70.270">
    <property type="match status" value="1"/>
</dbReference>
<dbReference type="SUPFAM" id="SSF55785">
    <property type="entry name" value="PYP-like sensor domain (PAS domain)"/>
    <property type="match status" value="2"/>
</dbReference>
<evidence type="ECO:0000259" key="1">
    <source>
        <dbReference type="PROSITE" id="PS50112"/>
    </source>
</evidence>
<dbReference type="Pfam" id="PF13426">
    <property type="entry name" value="PAS_9"/>
    <property type="match status" value="1"/>
</dbReference>
<dbReference type="RefSeq" id="WP_184112523.1">
    <property type="nucleotide sequence ID" value="NZ_JACHNY010000002.1"/>
</dbReference>
<dbReference type="NCBIfam" id="TIGR00229">
    <property type="entry name" value="sensory_box"/>
    <property type="match status" value="1"/>
</dbReference>
<dbReference type="PANTHER" id="PTHR44757">
    <property type="entry name" value="DIGUANYLATE CYCLASE DGCP"/>
    <property type="match status" value="1"/>
</dbReference>
<comment type="caution">
    <text evidence="3">The sequence shown here is derived from an EMBL/GenBank/DDBJ whole genome shotgun (WGS) entry which is preliminary data.</text>
</comment>
<organism evidence="3 4">
    <name type="scientific">Sphingomonas abaci</name>
    <dbReference type="NCBI Taxonomy" id="237611"/>
    <lineage>
        <taxon>Bacteria</taxon>
        <taxon>Pseudomonadati</taxon>
        <taxon>Pseudomonadota</taxon>
        <taxon>Alphaproteobacteria</taxon>
        <taxon>Sphingomonadales</taxon>
        <taxon>Sphingomonadaceae</taxon>
        <taxon>Sphingomonas</taxon>
    </lineage>
</organism>
<evidence type="ECO:0000259" key="2">
    <source>
        <dbReference type="PROSITE" id="PS50887"/>
    </source>
</evidence>
<feature type="domain" description="GGDEF" evidence="2">
    <location>
        <begin position="310"/>
        <end position="443"/>
    </location>
</feature>
<accession>A0A7W7EWY0</accession>
<feature type="domain" description="PAS" evidence="1">
    <location>
        <begin position="161"/>
        <end position="213"/>
    </location>
</feature>
<evidence type="ECO:0000313" key="3">
    <source>
        <dbReference type="EMBL" id="MBB4617028.1"/>
    </source>
</evidence>
<dbReference type="PROSITE" id="PS50887">
    <property type="entry name" value="GGDEF"/>
    <property type="match status" value="1"/>
</dbReference>
<dbReference type="SMART" id="SM00267">
    <property type="entry name" value="GGDEF"/>
    <property type="match status" value="1"/>
</dbReference>
<protein>
    <submittedName>
        <fullName evidence="3">Diguanylate cyclase (GGDEF)-like protein/PAS domain S-box-containing protein</fullName>
    </submittedName>
</protein>
<dbReference type="InterPro" id="IPR013655">
    <property type="entry name" value="PAS_fold_3"/>
</dbReference>
<dbReference type="Pfam" id="PF08447">
    <property type="entry name" value="PAS_3"/>
    <property type="match status" value="1"/>
</dbReference>
<dbReference type="Gene3D" id="3.30.450.20">
    <property type="entry name" value="PAS domain"/>
    <property type="match status" value="2"/>
</dbReference>
<proteinExistence type="predicted"/>
<dbReference type="PANTHER" id="PTHR44757:SF2">
    <property type="entry name" value="BIOFILM ARCHITECTURE MAINTENANCE PROTEIN MBAA"/>
    <property type="match status" value="1"/>
</dbReference>
<dbReference type="NCBIfam" id="TIGR00254">
    <property type="entry name" value="GGDEF"/>
    <property type="match status" value="1"/>
</dbReference>
<dbReference type="Proteomes" id="UP000574769">
    <property type="component" value="Unassembled WGS sequence"/>
</dbReference>
<reference evidence="3 4" key="1">
    <citation type="submission" date="2020-08" db="EMBL/GenBank/DDBJ databases">
        <title>Genomic Encyclopedia of Type Strains, Phase IV (KMG-IV): sequencing the most valuable type-strain genomes for metagenomic binning, comparative biology and taxonomic classification.</title>
        <authorList>
            <person name="Goeker M."/>
        </authorList>
    </citation>
    <scope>NUCLEOTIDE SEQUENCE [LARGE SCALE GENOMIC DNA]</scope>
    <source>
        <strain evidence="3 4">DSM 15867</strain>
    </source>
</reference>
<dbReference type="InterPro" id="IPR035965">
    <property type="entry name" value="PAS-like_dom_sf"/>
</dbReference>
<dbReference type="CDD" id="cd00130">
    <property type="entry name" value="PAS"/>
    <property type="match status" value="2"/>
</dbReference>
<dbReference type="InterPro" id="IPR000160">
    <property type="entry name" value="GGDEF_dom"/>
</dbReference>
<dbReference type="InterPro" id="IPR029787">
    <property type="entry name" value="Nucleotide_cyclase"/>
</dbReference>
<dbReference type="Pfam" id="PF00990">
    <property type="entry name" value="GGDEF"/>
    <property type="match status" value="1"/>
</dbReference>
<gene>
    <name evidence="3" type="ORF">GGQ96_001148</name>
</gene>